<proteinExistence type="inferred from homology"/>
<name>A0A4P9ZLK6_9FUNG</name>
<dbReference type="InterPro" id="IPR020084">
    <property type="entry name" value="NUDIX_hydrolase_CS"/>
</dbReference>
<reference evidence="12" key="1">
    <citation type="journal article" date="2018" name="Nat. Microbiol.">
        <title>Leveraging single-cell genomics to expand the fungal tree of life.</title>
        <authorList>
            <person name="Ahrendt S.R."/>
            <person name="Quandt C.A."/>
            <person name="Ciobanu D."/>
            <person name="Clum A."/>
            <person name="Salamov A."/>
            <person name="Andreopoulos B."/>
            <person name="Cheng J.F."/>
            <person name="Woyke T."/>
            <person name="Pelin A."/>
            <person name="Henrissat B."/>
            <person name="Reynolds N.K."/>
            <person name="Benny G.L."/>
            <person name="Smith M.E."/>
            <person name="James T.Y."/>
            <person name="Grigoriev I.V."/>
        </authorList>
    </citation>
    <scope>NUCLEOTIDE SEQUENCE [LARGE SCALE GENOMIC DNA]</scope>
    <source>
        <strain evidence="12">RSA 468</strain>
    </source>
</reference>
<dbReference type="Pfam" id="PF05026">
    <property type="entry name" value="DCP2"/>
    <property type="match status" value="1"/>
</dbReference>
<dbReference type="SMART" id="SM01125">
    <property type="entry name" value="DCP2"/>
    <property type="match status" value="1"/>
</dbReference>
<evidence type="ECO:0000256" key="7">
    <source>
        <dbReference type="ARBA" id="ARBA00022884"/>
    </source>
</evidence>
<dbReference type="PANTHER" id="PTHR23114:SF17">
    <property type="entry name" value="M7GPPPN-MRNA HYDROLASE"/>
    <property type="match status" value="1"/>
</dbReference>
<organism evidence="11 12">
    <name type="scientific">Dimargaris cristalligena</name>
    <dbReference type="NCBI Taxonomy" id="215637"/>
    <lineage>
        <taxon>Eukaryota</taxon>
        <taxon>Fungi</taxon>
        <taxon>Fungi incertae sedis</taxon>
        <taxon>Zoopagomycota</taxon>
        <taxon>Kickxellomycotina</taxon>
        <taxon>Dimargaritomycetes</taxon>
        <taxon>Dimargaritales</taxon>
        <taxon>Dimargaritaceae</taxon>
        <taxon>Dimargaris</taxon>
    </lineage>
</organism>
<evidence type="ECO:0000259" key="10">
    <source>
        <dbReference type="PROSITE" id="PS51462"/>
    </source>
</evidence>
<keyword evidence="4" id="KW-0963">Cytoplasm</keyword>
<dbReference type="AlphaFoldDB" id="A0A4P9ZLK6"/>
<feature type="non-terminal residue" evidence="11">
    <location>
        <position position="261"/>
    </location>
</feature>
<dbReference type="FunFam" id="1.10.10.1050:FF:000003">
    <property type="entry name" value="Decapping enzyme Dcp2, putative"/>
    <property type="match status" value="1"/>
</dbReference>
<keyword evidence="5" id="KW-0479">Metal-binding</keyword>
<dbReference type="PROSITE" id="PS51462">
    <property type="entry name" value="NUDIX"/>
    <property type="match status" value="1"/>
</dbReference>
<dbReference type="GO" id="GO:0030145">
    <property type="term" value="F:manganese ion binding"/>
    <property type="evidence" value="ECO:0007669"/>
    <property type="project" value="InterPro"/>
</dbReference>
<dbReference type="InterPro" id="IPR007722">
    <property type="entry name" value="DCP2_BoxA"/>
</dbReference>
<dbReference type="Proteomes" id="UP000268162">
    <property type="component" value="Unassembled WGS sequence"/>
</dbReference>
<feature type="region of interest" description="Disordered" evidence="9">
    <location>
        <begin position="204"/>
        <end position="237"/>
    </location>
</feature>
<dbReference type="Pfam" id="PF00293">
    <property type="entry name" value="NUDIX"/>
    <property type="match status" value="1"/>
</dbReference>
<dbReference type="Gene3D" id="3.90.79.10">
    <property type="entry name" value="Nucleoside Triphosphate Pyrophosphohydrolase"/>
    <property type="match status" value="1"/>
</dbReference>
<comment type="similarity">
    <text evidence="3">Belongs to the Nudix hydrolase family. DCP2 subfamily.</text>
</comment>
<dbReference type="FunFam" id="3.90.79.10:FF:000003">
    <property type="entry name" value="M7GpppN-mRNA hydrolase isoform 2"/>
    <property type="match status" value="1"/>
</dbReference>
<dbReference type="GO" id="GO:0000932">
    <property type="term" value="C:P-body"/>
    <property type="evidence" value="ECO:0007669"/>
    <property type="project" value="TreeGrafter"/>
</dbReference>
<evidence type="ECO:0000256" key="9">
    <source>
        <dbReference type="SAM" id="MobiDB-lite"/>
    </source>
</evidence>
<evidence type="ECO:0000313" key="11">
    <source>
        <dbReference type="EMBL" id="RKP34167.1"/>
    </source>
</evidence>
<evidence type="ECO:0000256" key="3">
    <source>
        <dbReference type="ARBA" id="ARBA00005279"/>
    </source>
</evidence>
<dbReference type="STRING" id="215637.A0A4P9ZLK6"/>
<dbReference type="InterPro" id="IPR044099">
    <property type="entry name" value="Dcp2_NUDIX"/>
</dbReference>
<dbReference type="SUPFAM" id="SSF55811">
    <property type="entry name" value="Nudix"/>
    <property type="match status" value="1"/>
</dbReference>
<evidence type="ECO:0000256" key="1">
    <source>
        <dbReference type="ARBA" id="ARBA00001936"/>
    </source>
</evidence>
<dbReference type="EMBL" id="ML003329">
    <property type="protein sequence ID" value="RKP34167.1"/>
    <property type="molecule type" value="Genomic_DNA"/>
</dbReference>
<evidence type="ECO:0000256" key="6">
    <source>
        <dbReference type="ARBA" id="ARBA00022801"/>
    </source>
</evidence>
<comment type="cofactor">
    <cofactor evidence="1">
        <name>Mn(2+)</name>
        <dbReference type="ChEBI" id="CHEBI:29035"/>
    </cofactor>
</comment>
<feature type="compositionally biased region" description="Low complexity" evidence="9">
    <location>
        <begin position="222"/>
        <end position="231"/>
    </location>
</feature>
<dbReference type="InterPro" id="IPR036189">
    <property type="entry name" value="DCP2_BoxA_sf"/>
</dbReference>
<evidence type="ECO:0000256" key="2">
    <source>
        <dbReference type="ARBA" id="ARBA00004496"/>
    </source>
</evidence>
<feature type="domain" description="Nudix hydrolase" evidence="10">
    <location>
        <begin position="94"/>
        <end position="229"/>
    </location>
</feature>
<dbReference type="SUPFAM" id="SSF140586">
    <property type="entry name" value="Dcp2 domain-like"/>
    <property type="match status" value="1"/>
</dbReference>
<evidence type="ECO:0000256" key="8">
    <source>
        <dbReference type="ARBA" id="ARBA00023211"/>
    </source>
</evidence>
<evidence type="ECO:0000256" key="5">
    <source>
        <dbReference type="ARBA" id="ARBA00022723"/>
    </source>
</evidence>
<dbReference type="GO" id="GO:0003723">
    <property type="term" value="F:RNA binding"/>
    <property type="evidence" value="ECO:0007669"/>
    <property type="project" value="UniProtKB-KW"/>
</dbReference>
<dbReference type="GO" id="GO:0140933">
    <property type="term" value="F:5'-(N(7)-methylguanosine 5'-triphospho)-[mRNA] hydrolase activity"/>
    <property type="evidence" value="ECO:0007669"/>
    <property type="project" value="InterPro"/>
</dbReference>
<gene>
    <name evidence="11" type="ORF">BJ085DRAFT_5271</name>
</gene>
<protein>
    <submittedName>
        <fullName evidence="11">Dcp2, box A domain-containing protein</fullName>
    </submittedName>
</protein>
<evidence type="ECO:0000313" key="12">
    <source>
        <dbReference type="Proteomes" id="UP000268162"/>
    </source>
</evidence>
<dbReference type="InterPro" id="IPR015797">
    <property type="entry name" value="NUDIX_hydrolase-like_dom_sf"/>
</dbReference>
<evidence type="ECO:0000256" key="4">
    <source>
        <dbReference type="ARBA" id="ARBA00022490"/>
    </source>
</evidence>
<comment type="subcellular location">
    <subcellularLocation>
        <location evidence="2">Cytoplasm</location>
    </subcellularLocation>
</comment>
<dbReference type="GO" id="GO:0000184">
    <property type="term" value="P:nuclear-transcribed mRNA catabolic process, nonsense-mediated decay"/>
    <property type="evidence" value="ECO:0007669"/>
    <property type="project" value="InterPro"/>
</dbReference>
<dbReference type="Gene3D" id="1.10.10.1050">
    <property type="entry name" value="Dcp2, box A domain"/>
    <property type="match status" value="1"/>
</dbReference>
<dbReference type="InterPro" id="IPR000086">
    <property type="entry name" value="NUDIX_hydrolase_dom"/>
</dbReference>
<keyword evidence="6" id="KW-0378">Hydrolase</keyword>
<sequence length="261" mass="30455">MSICHLPFEDILTDLSARFIINVPEEELASVERVCFQIEQAHWFYEDFVRDHNPHLPSLSLKKFTARMFAHCPLLHQWAHQHEKAYQDFLNYKFQVPVCGAIILNPTLDRCLLVKGWAARSTWGFPRGKINQEEAEPTCAVREVLEETGFDIRPNLNTQEFIEMIVARQRVRLYIVPNVPEDTVFVPQTRKEISQIEWHTIRDLPMSRSKKSSTGTRHPGRSQSPSFSPSETESEPTVNRKFYLIAPFIGPLQQWIARRRQ</sequence>
<keyword evidence="8" id="KW-0464">Manganese</keyword>
<dbReference type="PANTHER" id="PTHR23114">
    <property type="entry name" value="M7GPPPN-MRNA HYDROLASE"/>
    <property type="match status" value="1"/>
</dbReference>
<dbReference type="PROSITE" id="PS00893">
    <property type="entry name" value="NUDIX_BOX"/>
    <property type="match status" value="1"/>
</dbReference>
<dbReference type="GO" id="GO:0000290">
    <property type="term" value="P:deadenylation-dependent decapping of nuclear-transcribed mRNA"/>
    <property type="evidence" value="ECO:0007669"/>
    <property type="project" value="InterPro"/>
</dbReference>
<keyword evidence="7" id="KW-0694">RNA-binding</keyword>
<keyword evidence="12" id="KW-1185">Reference proteome</keyword>
<dbReference type="CDD" id="cd03672">
    <property type="entry name" value="NUDIX_Dcp2p_Nudt20"/>
    <property type="match status" value="1"/>
</dbReference>
<accession>A0A4P9ZLK6</accession>